<evidence type="ECO:0000313" key="9">
    <source>
        <dbReference type="Proteomes" id="UP001201812"/>
    </source>
</evidence>
<evidence type="ECO:0000256" key="5">
    <source>
        <dbReference type="RuleBase" id="RU003814"/>
    </source>
</evidence>
<dbReference type="InterPro" id="IPR042529">
    <property type="entry name" value="IF_2B-like_C"/>
</dbReference>
<comment type="caution">
    <text evidence="7">The sequence shown here is derived from an EMBL/GenBank/DDBJ whole genome shotgun (WGS) entry which is preliminary data.</text>
</comment>
<keyword evidence="9" id="KW-1185">Reference proteome</keyword>
<name>A0AAD4QWU7_9BILA</name>
<evidence type="ECO:0000256" key="3">
    <source>
        <dbReference type="ARBA" id="ARBA00023161"/>
    </source>
</evidence>
<comment type="similarity">
    <text evidence="2 5">Belongs to the eIF-2B alpha/beta/delta subunits family.</text>
</comment>
<evidence type="ECO:0000256" key="4">
    <source>
        <dbReference type="ARBA" id="ARBA00029509"/>
    </source>
</evidence>
<comment type="function">
    <text evidence="6">Involved in nonsense-mediated decay (NMD) of mRNAs containing premature stop codons.</text>
</comment>
<evidence type="ECO:0000256" key="6">
    <source>
        <dbReference type="RuleBase" id="RU367133"/>
    </source>
</evidence>
<dbReference type="Pfam" id="PF10220">
    <property type="entry name" value="Smg8_Smg9"/>
    <property type="match status" value="1"/>
</dbReference>
<reference evidence="7" key="1">
    <citation type="submission" date="2022-01" db="EMBL/GenBank/DDBJ databases">
        <title>Genome Sequence Resource for Two Populations of Ditylenchus destructor, the Migratory Endoparasitic Phytonematode.</title>
        <authorList>
            <person name="Zhang H."/>
            <person name="Lin R."/>
            <person name="Xie B."/>
        </authorList>
    </citation>
    <scope>NUCLEOTIDE SEQUENCE</scope>
    <source>
        <strain evidence="7">BazhouSP</strain>
    </source>
</reference>
<dbReference type="EMBL" id="JAKKPZ010000475">
    <property type="protein sequence ID" value="KAI1694747.1"/>
    <property type="molecule type" value="Genomic_DNA"/>
</dbReference>
<dbReference type="InterPro" id="IPR037171">
    <property type="entry name" value="NagB/RpiA_transferase-like"/>
</dbReference>
<dbReference type="AlphaFoldDB" id="A0AAD4QWU7"/>
<dbReference type="Pfam" id="PF01008">
    <property type="entry name" value="IF-2B"/>
    <property type="match status" value="1"/>
</dbReference>
<evidence type="ECO:0000256" key="2">
    <source>
        <dbReference type="ARBA" id="ARBA00007251"/>
    </source>
</evidence>
<protein>
    <recommendedName>
        <fullName evidence="4 6">Nonsense-mediated mRNA decay factor SMG8</fullName>
    </recommendedName>
</protein>
<dbReference type="PANTHER" id="PTHR13091:SF0">
    <property type="entry name" value="NONSENSE-MEDIATED MRNA DECAY FACTOR SMG8"/>
    <property type="match status" value="1"/>
</dbReference>
<dbReference type="InterPro" id="IPR019354">
    <property type="entry name" value="SMG8-like"/>
</dbReference>
<evidence type="ECO:0000256" key="1">
    <source>
        <dbReference type="ARBA" id="ARBA00006443"/>
    </source>
</evidence>
<dbReference type="GO" id="GO:0000184">
    <property type="term" value="P:nuclear-transcribed mRNA catabolic process, nonsense-mediated decay"/>
    <property type="evidence" value="ECO:0007669"/>
    <property type="project" value="UniProtKB-UniRule"/>
</dbReference>
<dbReference type="PANTHER" id="PTHR13091">
    <property type="entry name" value="AMPLIFIED IN BREAST CANCER 2-RELATED"/>
    <property type="match status" value="1"/>
</dbReference>
<accession>A0AAD4QWU7</accession>
<dbReference type="Gene3D" id="1.20.120.420">
    <property type="entry name" value="translation initiation factor eif-2b, domain 1"/>
    <property type="match status" value="1"/>
</dbReference>
<dbReference type="InterPro" id="IPR027363">
    <property type="entry name" value="M1Pi_N"/>
</dbReference>
<dbReference type="Gene3D" id="3.40.50.10470">
    <property type="entry name" value="Translation initiation factor eif-2b, domain 2"/>
    <property type="match status" value="1"/>
</dbReference>
<evidence type="ECO:0000313" key="7">
    <source>
        <dbReference type="EMBL" id="KAI1694747.1"/>
    </source>
</evidence>
<gene>
    <name evidence="8" type="ORF">DdX_19045</name>
    <name evidence="7" type="ORF">DdX_19957</name>
</gene>
<dbReference type="InterPro" id="IPR000649">
    <property type="entry name" value="IF-2B-related"/>
</dbReference>
<dbReference type="Proteomes" id="UP001201812">
    <property type="component" value="Unassembled WGS sequence"/>
</dbReference>
<sequence>MAIVEMEEVHLLFIVCHVIIFVEQACRFDTHWIRTLKAVKSLRPLVKNTLADVPGCPKTWAEEGRIAVPQMLFAFNRNPLRPEMGVARKDHHNVHFCSPNYYPSGITPRDQPQRLLTPKFQRELLEKMEKSLEGQLVSLLKHHRIVDNYSPESALEIEDLLLQIGQIWNAKTKTVEIESFVLDWQAKEREENNLLIRNSVTALTHAVPSRKLVVLTICNTGSLATSSYGTALGARTAPSDCPVWNPAFDITPAALITAIFTEKGNFEPENLPNALLESQNPDFI</sequence>
<organism evidence="7 9">
    <name type="scientific">Ditylenchus destructor</name>
    <dbReference type="NCBI Taxonomy" id="166010"/>
    <lineage>
        <taxon>Eukaryota</taxon>
        <taxon>Metazoa</taxon>
        <taxon>Ecdysozoa</taxon>
        <taxon>Nematoda</taxon>
        <taxon>Chromadorea</taxon>
        <taxon>Rhabditida</taxon>
        <taxon>Tylenchina</taxon>
        <taxon>Tylenchomorpha</taxon>
        <taxon>Sphaerularioidea</taxon>
        <taxon>Anguinidae</taxon>
        <taxon>Anguininae</taxon>
        <taxon>Ditylenchus</taxon>
    </lineage>
</organism>
<dbReference type="EMBL" id="JAKKPZ010000327">
    <property type="protein sequence ID" value="KAI1696456.1"/>
    <property type="molecule type" value="Genomic_DNA"/>
</dbReference>
<comment type="similarity">
    <text evidence="1 6">Belongs to the SMG8 family.</text>
</comment>
<evidence type="ECO:0000313" key="8">
    <source>
        <dbReference type="EMBL" id="KAI1696456.1"/>
    </source>
</evidence>
<proteinExistence type="inferred from homology"/>
<keyword evidence="3 6" id="KW-0866">Nonsense-mediated mRNA decay</keyword>
<dbReference type="SUPFAM" id="SSF100950">
    <property type="entry name" value="NagB/RpiA/CoA transferase-like"/>
    <property type="match status" value="2"/>
</dbReference>